<proteinExistence type="predicted"/>
<reference evidence="2" key="1">
    <citation type="submission" date="2021-02" db="EMBL/GenBank/DDBJ databases">
        <authorList>
            <person name="Nowell W R."/>
        </authorList>
    </citation>
    <scope>NUCLEOTIDE SEQUENCE</scope>
</reference>
<evidence type="ECO:0000313" key="3">
    <source>
        <dbReference type="EMBL" id="CAF3560452.1"/>
    </source>
</evidence>
<evidence type="ECO:0000313" key="1">
    <source>
        <dbReference type="EMBL" id="CAF0779097.1"/>
    </source>
</evidence>
<organism evidence="2 5">
    <name type="scientific">Didymodactylos carnosus</name>
    <dbReference type="NCBI Taxonomy" id="1234261"/>
    <lineage>
        <taxon>Eukaryota</taxon>
        <taxon>Metazoa</taxon>
        <taxon>Spiralia</taxon>
        <taxon>Gnathifera</taxon>
        <taxon>Rotifera</taxon>
        <taxon>Eurotatoria</taxon>
        <taxon>Bdelloidea</taxon>
        <taxon>Philodinida</taxon>
        <taxon>Philodinidae</taxon>
        <taxon>Didymodactylos</taxon>
    </lineage>
</organism>
<evidence type="ECO:0000313" key="5">
    <source>
        <dbReference type="Proteomes" id="UP000663829"/>
    </source>
</evidence>
<evidence type="ECO:0000313" key="2">
    <source>
        <dbReference type="EMBL" id="CAF1257706.1"/>
    </source>
</evidence>
<evidence type="ECO:0000313" key="4">
    <source>
        <dbReference type="EMBL" id="CAF4032293.1"/>
    </source>
</evidence>
<comment type="caution">
    <text evidence="2">The sequence shown here is derived from an EMBL/GenBank/DDBJ whole genome shotgun (WGS) entry which is preliminary data.</text>
</comment>
<sequence length="126" mass="14221">MQDDTPENDVAVPARRWRPGNAECPIYLQNVIDKLLFELCGSVNNGWNSIINDIVSDNTDLDYALLMGLQNIISSIEYPAYLNGSELDGKWKFVKEDLYRILSILSNNGTSALKFGDIKNYIPCFL</sequence>
<gene>
    <name evidence="2" type="ORF">GPM918_LOCUS26447</name>
    <name evidence="1" type="ORF">OVA965_LOCUS3505</name>
    <name evidence="4" type="ORF">SRO942_LOCUS26603</name>
    <name evidence="3" type="ORF">TMI583_LOCUS3504</name>
</gene>
<accession>A0A815AJU7</accession>
<keyword evidence="5" id="KW-1185">Reference proteome</keyword>
<protein>
    <submittedName>
        <fullName evidence="2">Uncharacterized protein</fullName>
    </submittedName>
</protein>
<name>A0A815AJU7_9BILA</name>
<dbReference type="Proteomes" id="UP000682733">
    <property type="component" value="Unassembled WGS sequence"/>
</dbReference>
<dbReference type="EMBL" id="CAJNOK010000846">
    <property type="protein sequence ID" value="CAF0779097.1"/>
    <property type="molecule type" value="Genomic_DNA"/>
</dbReference>
<dbReference type="Proteomes" id="UP000677228">
    <property type="component" value="Unassembled WGS sequence"/>
</dbReference>
<dbReference type="EMBL" id="CAJNOQ010010659">
    <property type="protein sequence ID" value="CAF1257706.1"/>
    <property type="molecule type" value="Genomic_DNA"/>
</dbReference>
<dbReference type="EMBL" id="CAJOBA010000846">
    <property type="protein sequence ID" value="CAF3560452.1"/>
    <property type="molecule type" value="Genomic_DNA"/>
</dbReference>
<dbReference type="AlphaFoldDB" id="A0A815AJU7"/>
<dbReference type="Proteomes" id="UP000681722">
    <property type="component" value="Unassembled WGS sequence"/>
</dbReference>
<dbReference type="Proteomes" id="UP000663829">
    <property type="component" value="Unassembled WGS sequence"/>
</dbReference>
<dbReference type="EMBL" id="CAJOBC010017315">
    <property type="protein sequence ID" value="CAF4032293.1"/>
    <property type="molecule type" value="Genomic_DNA"/>
</dbReference>